<dbReference type="Pfam" id="PF03572">
    <property type="entry name" value="Peptidase_S41"/>
    <property type="match status" value="1"/>
</dbReference>
<gene>
    <name evidence="3" type="ORF">SAMN03080614_10585</name>
</gene>
<dbReference type="GO" id="GO:0007165">
    <property type="term" value="P:signal transduction"/>
    <property type="evidence" value="ECO:0007669"/>
    <property type="project" value="TreeGrafter"/>
</dbReference>
<dbReference type="AlphaFoldDB" id="A0A1I0C4D7"/>
<feature type="signal peptide" evidence="1">
    <location>
        <begin position="1"/>
        <end position="20"/>
    </location>
</feature>
<evidence type="ECO:0000259" key="2">
    <source>
        <dbReference type="SMART" id="SM00245"/>
    </source>
</evidence>
<evidence type="ECO:0000256" key="1">
    <source>
        <dbReference type="SAM" id="SignalP"/>
    </source>
</evidence>
<dbReference type="RefSeq" id="WP_177159782.1">
    <property type="nucleotide sequence ID" value="NZ_FOIF01000058.1"/>
</dbReference>
<dbReference type="Gene3D" id="3.90.226.10">
    <property type="entry name" value="2-enoyl-CoA Hydratase, Chain A, domain 1"/>
    <property type="match status" value="1"/>
</dbReference>
<dbReference type="EMBL" id="FOIF01000058">
    <property type="protein sequence ID" value="SET14318.1"/>
    <property type="molecule type" value="Genomic_DNA"/>
</dbReference>
<dbReference type="Gene3D" id="3.30.750.44">
    <property type="match status" value="1"/>
</dbReference>
<dbReference type="PROSITE" id="PS51257">
    <property type="entry name" value="PROKAR_LIPOPROTEIN"/>
    <property type="match status" value="1"/>
</dbReference>
<accession>A0A1I0C4D7</accession>
<dbReference type="STRING" id="1120990.SAMN03080614_10585"/>
<dbReference type="CDD" id="cd07563">
    <property type="entry name" value="Peptidase_S41_IRBP"/>
    <property type="match status" value="1"/>
</dbReference>
<evidence type="ECO:0000313" key="4">
    <source>
        <dbReference type="Proteomes" id="UP000243819"/>
    </source>
</evidence>
<feature type="chain" id="PRO_5038567312" evidence="1">
    <location>
        <begin position="21"/>
        <end position="404"/>
    </location>
</feature>
<dbReference type="SUPFAM" id="SSF52096">
    <property type="entry name" value="ClpP/crotonase"/>
    <property type="match status" value="1"/>
</dbReference>
<proteinExistence type="predicted"/>
<dbReference type="SMART" id="SM00245">
    <property type="entry name" value="TSPc"/>
    <property type="match status" value="1"/>
</dbReference>
<dbReference type="Proteomes" id="UP000243819">
    <property type="component" value="Unassembled WGS sequence"/>
</dbReference>
<dbReference type="InterPro" id="IPR029045">
    <property type="entry name" value="ClpP/crotonase-like_dom_sf"/>
</dbReference>
<name>A0A1I0C4D7_9FIRM</name>
<protein>
    <submittedName>
        <fullName evidence="3">Peptidase family S41</fullName>
    </submittedName>
</protein>
<dbReference type="GO" id="GO:0030288">
    <property type="term" value="C:outer membrane-bounded periplasmic space"/>
    <property type="evidence" value="ECO:0007669"/>
    <property type="project" value="TreeGrafter"/>
</dbReference>
<dbReference type="GO" id="GO:0006508">
    <property type="term" value="P:proteolysis"/>
    <property type="evidence" value="ECO:0007669"/>
    <property type="project" value="InterPro"/>
</dbReference>
<sequence>MKRKFLVSLLALLLAITLLGCNNENTEYTDNLTTEEKLEDFEYLYQMIYENYPFLNPDYGYGTQWLNNKEVFKKQIKETKNDEEFIMAIRKIVESLHQGHTHALDEQSFKMAYSVYSCPEIAELTKPWLEVLNDDKVLKFYNFNPETDITARQIYQSHSPVFESKIIIPNEVAYLKIRKMETGRIEEDAKGIRTFFEEVKDYDKLIIDIRGNGGGDTRYWIENVVQPLIREPLSVEYYSFFRGNYAKPFYKARGMKLKPLSELEDYMIERIPEEIKTDFDYFNNSKFTIEPLDPVGFEGDIYLLVDKLVYSAAESFAAFSKDSGFATLVGESTGRDGIGIDPLLFSLPNSGIVIRYSGALALNGDGTIHQKVGIVPHVEVDPTVGADFETDTAIQYVINKGSSH</sequence>
<dbReference type="PANTHER" id="PTHR32060">
    <property type="entry name" value="TAIL-SPECIFIC PROTEASE"/>
    <property type="match status" value="1"/>
</dbReference>
<reference evidence="4" key="1">
    <citation type="submission" date="2016-10" db="EMBL/GenBank/DDBJ databases">
        <authorList>
            <person name="Varghese N."/>
            <person name="Submissions S."/>
        </authorList>
    </citation>
    <scope>NUCLEOTIDE SEQUENCE [LARGE SCALE GENOMIC DNA]</scope>
    <source>
        <strain evidence="4">DSM 13577</strain>
    </source>
</reference>
<dbReference type="GO" id="GO:0004175">
    <property type="term" value="F:endopeptidase activity"/>
    <property type="evidence" value="ECO:0007669"/>
    <property type="project" value="TreeGrafter"/>
</dbReference>
<evidence type="ECO:0000313" key="3">
    <source>
        <dbReference type="EMBL" id="SET14318.1"/>
    </source>
</evidence>
<feature type="domain" description="Tail specific protease" evidence="2">
    <location>
        <begin position="144"/>
        <end position="381"/>
    </location>
</feature>
<dbReference type="InterPro" id="IPR005151">
    <property type="entry name" value="Tail-specific_protease"/>
</dbReference>
<keyword evidence="1" id="KW-0732">Signal</keyword>
<dbReference type="GO" id="GO:0008236">
    <property type="term" value="F:serine-type peptidase activity"/>
    <property type="evidence" value="ECO:0007669"/>
    <property type="project" value="InterPro"/>
</dbReference>
<dbReference type="PANTHER" id="PTHR32060:SF30">
    <property type="entry name" value="CARBOXY-TERMINAL PROCESSING PROTEASE CTPA"/>
    <property type="match status" value="1"/>
</dbReference>
<organism evidence="3 4">
    <name type="scientific">Anaerobranca gottschalkii DSM 13577</name>
    <dbReference type="NCBI Taxonomy" id="1120990"/>
    <lineage>
        <taxon>Bacteria</taxon>
        <taxon>Bacillati</taxon>
        <taxon>Bacillota</taxon>
        <taxon>Clostridia</taxon>
        <taxon>Eubacteriales</taxon>
        <taxon>Proteinivoracaceae</taxon>
        <taxon>Anaerobranca</taxon>
    </lineage>
</organism>
<keyword evidence="4" id="KW-1185">Reference proteome</keyword>